<evidence type="ECO:0000313" key="2">
    <source>
        <dbReference type="EMBL" id="MBT1690400.1"/>
    </source>
</evidence>
<dbReference type="EMBL" id="JAHESC010000065">
    <property type="protein sequence ID" value="MBT1690400.1"/>
    <property type="molecule type" value="Genomic_DNA"/>
</dbReference>
<evidence type="ECO:0000313" key="3">
    <source>
        <dbReference type="Proteomes" id="UP001319180"/>
    </source>
</evidence>
<feature type="transmembrane region" description="Helical" evidence="1">
    <location>
        <begin position="36"/>
        <end position="58"/>
    </location>
</feature>
<sequence>MKAITISILILVLIVFAIPFSFAIVGLVLGAVGGVIGFVFGIIGAVIGGMFELLGWIISLPFQGFHGHVPFVGFWSDNIFTVAAIVLIAVILVKARR</sequence>
<accession>A0AAP2DGR0</accession>
<reference evidence="2 3" key="1">
    <citation type="submission" date="2021-05" db="EMBL/GenBank/DDBJ databases">
        <title>A Polyphasic approach of four new species of the genus Ohtaekwangia: Ohtaekwangia histidinii sp. nov., Ohtaekwangia cretensis sp. nov., Ohtaekwangia indiensis sp. nov., Ohtaekwangia reichenbachii sp. nov. from diverse environment.</title>
        <authorList>
            <person name="Octaviana S."/>
        </authorList>
    </citation>
    <scope>NUCLEOTIDE SEQUENCE [LARGE SCALE GENOMIC DNA]</scope>
    <source>
        <strain evidence="2 3">PWU37</strain>
    </source>
</reference>
<feature type="transmembrane region" description="Helical" evidence="1">
    <location>
        <begin position="6"/>
        <end position="29"/>
    </location>
</feature>
<organism evidence="2 3">
    <name type="scientific">Dawidia soli</name>
    <dbReference type="NCBI Taxonomy" id="2782352"/>
    <lineage>
        <taxon>Bacteria</taxon>
        <taxon>Pseudomonadati</taxon>
        <taxon>Bacteroidota</taxon>
        <taxon>Cytophagia</taxon>
        <taxon>Cytophagales</taxon>
        <taxon>Chryseotaleaceae</taxon>
        <taxon>Dawidia</taxon>
    </lineage>
</organism>
<keyword evidence="3" id="KW-1185">Reference proteome</keyword>
<dbReference type="AlphaFoldDB" id="A0AAP2DGR0"/>
<comment type="caution">
    <text evidence="2">The sequence shown here is derived from an EMBL/GenBank/DDBJ whole genome shotgun (WGS) entry which is preliminary data.</text>
</comment>
<feature type="transmembrane region" description="Helical" evidence="1">
    <location>
        <begin position="78"/>
        <end position="95"/>
    </location>
</feature>
<protein>
    <submittedName>
        <fullName evidence="2">Uncharacterized protein</fullName>
    </submittedName>
</protein>
<dbReference type="RefSeq" id="WP_254093688.1">
    <property type="nucleotide sequence ID" value="NZ_JAHESC010000065.1"/>
</dbReference>
<name>A0AAP2DGR0_9BACT</name>
<keyword evidence="1" id="KW-0812">Transmembrane</keyword>
<keyword evidence="1" id="KW-1133">Transmembrane helix</keyword>
<evidence type="ECO:0000256" key="1">
    <source>
        <dbReference type="SAM" id="Phobius"/>
    </source>
</evidence>
<gene>
    <name evidence="2" type="ORF">KK078_27790</name>
</gene>
<keyword evidence="1" id="KW-0472">Membrane</keyword>
<proteinExistence type="predicted"/>
<dbReference type="Proteomes" id="UP001319180">
    <property type="component" value="Unassembled WGS sequence"/>
</dbReference>